<feature type="region of interest" description="Disordered" evidence="1">
    <location>
        <begin position="144"/>
        <end position="164"/>
    </location>
</feature>
<dbReference type="Pfam" id="PF01047">
    <property type="entry name" value="MarR"/>
    <property type="match status" value="1"/>
</dbReference>
<dbReference type="OrthoDB" id="3239785at2"/>
<organism evidence="3 4">
    <name type="scientific">Streptomyces triticagri</name>
    <dbReference type="NCBI Taxonomy" id="2293568"/>
    <lineage>
        <taxon>Bacteria</taxon>
        <taxon>Bacillati</taxon>
        <taxon>Actinomycetota</taxon>
        <taxon>Actinomycetes</taxon>
        <taxon>Kitasatosporales</taxon>
        <taxon>Streptomycetaceae</taxon>
        <taxon>Streptomyces</taxon>
    </lineage>
</organism>
<dbReference type="Proteomes" id="UP000263094">
    <property type="component" value="Unassembled WGS sequence"/>
</dbReference>
<dbReference type="SMART" id="SM00347">
    <property type="entry name" value="HTH_MARR"/>
    <property type="match status" value="1"/>
</dbReference>
<dbReference type="SUPFAM" id="SSF46785">
    <property type="entry name" value="Winged helix' DNA-binding domain"/>
    <property type="match status" value="1"/>
</dbReference>
<gene>
    <name evidence="3" type="ORF">DY218_25190</name>
</gene>
<accession>A0A372LZS1</accession>
<feature type="domain" description="HTH marR-type" evidence="2">
    <location>
        <begin position="26"/>
        <end position="126"/>
    </location>
</feature>
<dbReference type="InterPro" id="IPR000835">
    <property type="entry name" value="HTH_MarR-typ"/>
</dbReference>
<evidence type="ECO:0000256" key="1">
    <source>
        <dbReference type="SAM" id="MobiDB-lite"/>
    </source>
</evidence>
<dbReference type="InterPro" id="IPR036388">
    <property type="entry name" value="WH-like_DNA-bd_sf"/>
</dbReference>
<dbReference type="InterPro" id="IPR036390">
    <property type="entry name" value="WH_DNA-bd_sf"/>
</dbReference>
<dbReference type="GO" id="GO:0003700">
    <property type="term" value="F:DNA-binding transcription factor activity"/>
    <property type="evidence" value="ECO:0007669"/>
    <property type="project" value="InterPro"/>
</dbReference>
<dbReference type="RefSeq" id="WP_128558415.1">
    <property type="nucleotide sequence ID" value="NZ_QUAK01000149.1"/>
</dbReference>
<reference evidence="3 4" key="1">
    <citation type="submission" date="2018-08" db="EMBL/GenBank/DDBJ databases">
        <title>Isolation, diversity and antifungal activity of Actinobacteria from wheat.</title>
        <authorList>
            <person name="Han C."/>
        </authorList>
    </citation>
    <scope>NUCLEOTIDE SEQUENCE [LARGE SCALE GENOMIC DNA]</scope>
    <source>
        <strain evidence="3 4">NEAU-YY421</strain>
    </source>
</reference>
<keyword evidence="4" id="KW-1185">Reference proteome</keyword>
<dbReference type="AlphaFoldDB" id="A0A372LZS1"/>
<evidence type="ECO:0000313" key="3">
    <source>
        <dbReference type="EMBL" id="RFU84069.1"/>
    </source>
</evidence>
<comment type="caution">
    <text evidence="3">The sequence shown here is derived from an EMBL/GenBank/DDBJ whole genome shotgun (WGS) entry which is preliminary data.</text>
</comment>
<evidence type="ECO:0000313" key="4">
    <source>
        <dbReference type="Proteomes" id="UP000263094"/>
    </source>
</evidence>
<sequence>MDKPTHLIEFETMLVGRHSHLASSRTRNADGRLDRSAYLLLNRIDVQGPMSIGELSAAFRLDASTLNRQTAAMLRAAVVERIPDPEGGIARKFAITEEGRRRLEGDRAHYTRGLERVLADWTAAEVAEFAAYLRRFNGDIERLEGAPWPRPTADEATGARPGSG</sequence>
<protein>
    <submittedName>
        <fullName evidence="3">MarR family transcriptional regulator</fullName>
    </submittedName>
</protein>
<evidence type="ECO:0000259" key="2">
    <source>
        <dbReference type="SMART" id="SM00347"/>
    </source>
</evidence>
<proteinExistence type="predicted"/>
<name>A0A372LZS1_9ACTN</name>
<dbReference type="EMBL" id="QUAK01000149">
    <property type="protein sequence ID" value="RFU84069.1"/>
    <property type="molecule type" value="Genomic_DNA"/>
</dbReference>
<dbReference type="Gene3D" id="1.10.10.10">
    <property type="entry name" value="Winged helix-like DNA-binding domain superfamily/Winged helix DNA-binding domain"/>
    <property type="match status" value="1"/>
</dbReference>